<protein>
    <submittedName>
        <fullName evidence="1">Uncharacterized protein</fullName>
    </submittedName>
</protein>
<dbReference type="EMBL" id="JANPWB010000011">
    <property type="protein sequence ID" value="KAJ1130628.1"/>
    <property type="molecule type" value="Genomic_DNA"/>
</dbReference>
<evidence type="ECO:0000313" key="1">
    <source>
        <dbReference type="EMBL" id="KAJ1130628.1"/>
    </source>
</evidence>
<comment type="caution">
    <text evidence="1">The sequence shown here is derived from an EMBL/GenBank/DDBJ whole genome shotgun (WGS) entry which is preliminary data.</text>
</comment>
<sequence>MASSAVGVIPSSAVASADTCSDAAMEHILQEIVAVGHRHGRHGLKDHRPLHTASNSIQSDIASFQDKVTDMDHRLTDVEGQLATVPKRDSE</sequence>
<reference evidence="1" key="1">
    <citation type="journal article" date="2022" name="bioRxiv">
        <title>Sequencing and chromosome-scale assembly of the giantPleurodeles waltlgenome.</title>
        <authorList>
            <person name="Brown T."/>
            <person name="Elewa A."/>
            <person name="Iarovenko S."/>
            <person name="Subramanian E."/>
            <person name="Araus A.J."/>
            <person name="Petzold A."/>
            <person name="Susuki M."/>
            <person name="Suzuki K.-i.T."/>
            <person name="Hayashi T."/>
            <person name="Toyoda A."/>
            <person name="Oliveira C."/>
            <person name="Osipova E."/>
            <person name="Leigh N.D."/>
            <person name="Simon A."/>
            <person name="Yun M.H."/>
        </authorList>
    </citation>
    <scope>NUCLEOTIDE SEQUENCE</scope>
    <source>
        <strain evidence="1">20211129_DDA</strain>
        <tissue evidence="1">Liver</tissue>
    </source>
</reference>
<keyword evidence="2" id="KW-1185">Reference proteome</keyword>
<dbReference type="Proteomes" id="UP001066276">
    <property type="component" value="Chromosome 7"/>
</dbReference>
<gene>
    <name evidence="1" type="ORF">NDU88_008979</name>
</gene>
<name>A0AAV7PQX9_PLEWA</name>
<dbReference type="AlphaFoldDB" id="A0AAV7PQX9"/>
<evidence type="ECO:0000313" key="2">
    <source>
        <dbReference type="Proteomes" id="UP001066276"/>
    </source>
</evidence>
<organism evidence="1 2">
    <name type="scientific">Pleurodeles waltl</name>
    <name type="common">Iberian ribbed newt</name>
    <dbReference type="NCBI Taxonomy" id="8319"/>
    <lineage>
        <taxon>Eukaryota</taxon>
        <taxon>Metazoa</taxon>
        <taxon>Chordata</taxon>
        <taxon>Craniata</taxon>
        <taxon>Vertebrata</taxon>
        <taxon>Euteleostomi</taxon>
        <taxon>Amphibia</taxon>
        <taxon>Batrachia</taxon>
        <taxon>Caudata</taxon>
        <taxon>Salamandroidea</taxon>
        <taxon>Salamandridae</taxon>
        <taxon>Pleurodelinae</taxon>
        <taxon>Pleurodeles</taxon>
    </lineage>
</organism>
<proteinExistence type="predicted"/>
<accession>A0AAV7PQX9</accession>